<organism evidence="3 4">
    <name type="scientific">Clostridium uliginosum</name>
    <dbReference type="NCBI Taxonomy" id="119641"/>
    <lineage>
        <taxon>Bacteria</taxon>
        <taxon>Bacillati</taxon>
        <taxon>Bacillota</taxon>
        <taxon>Clostridia</taxon>
        <taxon>Eubacteriales</taxon>
        <taxon>Clostridiaceae</taxon>
        <taxon>Clostridium</taxon>
    </lineage>
</organism>
<evidence type="ECO:0000256" key="1">
    <source>
        <dbReference type="SAM" id="Phobius"/>
    </source>
</evidence>
<reference evidence="3 4" key="1">
    <citation type="submission" date="2016-10" db="EMBL/GenBank/DDBJ databases">
        <authorList>
            <person name="de Groot N.N."/>
        </authorList>
    </citation>
    <scope>NUCLEOTIDE SEQUENCE [LARGE SCALE GENOMIC DNA]</scope>
    <source>
        <strain evidence="3 4">DSM 12992</strain>
    </source>
</reference>
<proteinExistence type="predicted"/>
<dbReference type="SUPFAM" id="SSF53187">
    <property type="entry name" value="Zn-dependent exopeptidases"/>
    <property type="match status" value="1"/>
</dbReference>
<protein>
    <submittedName>
        <fullName evidence="3">Peptidase family M28</fullName>
    </submittedName>
</protein>
<keyword evidence="1" id="KW-1133">Transmembrane helix</keyword>
<dbReference type="PANTHER" id="PTHR12147:SF26">
    <property type="entry name" value="PEPTIDASE M28 DOMAIN-CONTAINING PROTEIN"/>
    <property type="match status" value="1"/>
</dbReference>
<dbReference type="Proteomes" id="UP000199263">
    <property type="component" value="Unassembled WGS sequence"/>
</dbReference>
<feature type="transmembrane region" description="Helical" evidence="1">
    <location>
        <begin position="422"/>
        <end position="443"/>
    </location>
</feature>
<dbReference type="RefSeq" id="WP_090088453.1">
    <property type="nucleotide sequence ID" value="NZ_FOMG01000002.1"/>
</dbReference>
<dbReference type="InterPro" id="IPR045175">
    <property type="entry name" value="M28_fam"/>
</dbReference>
<name>A0A1I1I7I6_9CLOT</name>
<keyword evidence="4" id="KW-1185">Reference proteome</keyword>
<dbReference type="Gene3D" id="3.40.630.10">
    <property type="entry name" value="Zn peptidases"/>
    <property type="match status" value="1"/>
</dbReference>
<evidence type="ECO:0000313" key="4">
    <source>
        <dbReference type="Proteomes" id="UP000199263"/>
    </source>
</evidence>
<dbReference type="STRING" id="119641.SAMN05421842_102171"/>
<dbReference type="Pfam" id="PF04389">
    <property type="entry name" value="Peptidase_M28"/>
    <property type="match status" value="1"/>
</dbReference>
<feature type="domain" description="Peptidase M28" evidence="2">
    <location>
        <begin position="215"/>
        <end position="409"/>
    </location>
</feature>
<sequence>MKKFIYYTSLIVLFVCLVASVFFQTTYYHFDSAKVNDNIKVISSNEYEGRLTGSYGNEKASYFIESCFKNNKLSPFNNSYRESFEVTTPVKNDNAPTIKIINNNNNNVLHEYKYGIDFKEDMLNFNESSVAFTKEDTIDIFPSSLVIKHGGKNYLFYVSFDKNFSFRSSFNANSPYEFSVAITTEVYNGLLDSLRNNNIVNISIPYSKNQNTTSNIIGVIEGSSKILPPLVVTAHFDHIGMDYLNNYYNGALDNASGTAFILELSKSFSSLVKPKRNIIFVALTGEEFGLLGSEQFATEYNDIIKDSKVINFDMIGAPNTPISIIAGARYKDSADKNVELINSFEKICNEKNIDHKISFENSSDHASFANKGIDSVTLCHSDVSKIHTPNDKIDYIDISAIDQVYSIVKEEICDYAYDDFKLFLYNPYLVISLFVLFILLLCAPSFKKKIKVYINKKNKPLDWAHEKK</sequence>
<evidence type="ECO:0000313" key="3">
    <source>
        <dbReference type="EMBL" id="SFC32389.1"/>
    </source>
</evidence>
<evidence type="ECO:0000259" key="2">
    <source>
        <dbReference type="Pfam" id="PF04389"/>
    </source>
</evidence>
<dbReference type="GO" id="GO:0008235">
    <property type="term" value="F:metalloexopeptidase activity"/>
    <property type="evidence" value="ECO:0007669"/>
    <property type="project" value="InterPro"/>
</dbReference>
<dbReference type="OrthoDB" id="233977at2"/>
<keyword evidence="1" id="KW-0812">Transmembrane</keyword>
<dbReference type="EMBL" id="FOMG01000002">
    <property type="protein sequence ID" value="SFC32389.1"/>
    <property type="molecule type" value="Genomic_DNA"/>
</dbReference>
<keyword evidence="1" id="KW-0472">Membrane</keyword>
<gene>
    <name evidence="3" type="ORF">SAMN05421842_102171</name>
</gene>
<dbReference type="Gene3D" id="3.50.30.30">
    <property type="match status" value="1"/>
</dbReference>
<accession>A0A1I1I7I6</accession>
<dbReference type="AlphaFoldDB" id="A0A1I1I7I6"/>
<dbReference type="GO" id="GO:0006508">
    <property type="term" value="P:proteolysis"/>
    <property type="evidence" value="ECO:0007669"/>
    <property type="project" value="InterPro"/>
</dbReference>
<dbReference type="InterPro" id="IPR007484">
    <property type="entry name" value="Peptidase_M28"/>
</dbReference>
<dbReference type="PANTHER" id="PTHR12147">
    <property type="entry name" value="METALLOPEPTIDASE M28 FAMILY MEMBER"/>
    <property type="match status" value="1"/>
</dbReference>